<organism evidence="2 3">
    <name type="scientific">Sanguibacter gelidistatuariae</name>
    <dbReference type="NCBI Taxonomy" id="1814289"/>
    <lineage>
        <taxon>Bacteria</taxon>
        <taxon>Bacillati</taxon>
        <taxon>Actinomycetota</taxon>
        <taxon>Actinomycetes</taxon>
        <taxon>Micrococcales</taxon>
        <taxon>Sanguibacteraceae</taxon>
        <taxon>Sanguibacter</taxon>
    </lineage>
</organism>
<keyword evidence="1" id="KW-0812">Transmembrane</keyword>
<feature type="transmembrane region" description="Helical" evidence="1">
    <location>
        <begin position="66"/>
        <end position="88"/>
    </location>
</feature>
<sequence>MALVLVPDLVVVPERVVVPVRVIMPAREDLRRSAADARAGARSRRLASASVEGSLSDLELTRRGRWVLWSMALVVAIGVAVMGGGALASTPDLPREVTPYTVSEGDNLWGIAEGLARPGEDLRDVVDLIVEVNGRASATLWAGEQIMLPVRD</sequence>
<dbReference type="EMBL" id="FMYH01000003">
    <property type="protein sequence ID" value="SDC71592.1"/>
    <property type="molecule type" value="Genomic_DNA"/>
</dbReference>
<dbReference type="RefSeq" id="WP_139185793.1">
    <property type="nucleotide sequence ID" value="NZ_FMYH01000003.1"/>
</dbReference>
<evidence type="ECO:0000256" key="1">
    <source>
        <dbReference type="SAM" id="Phobius"/>
    </source>
</evidence>
<reference evidence="2 3" key="1">
    <citation type="submission" date="2016-09" db="EMBL/GenBank/DDBJ databases">
        <authorList>
            <person name="Capua I."/>
            <person name="De Benedictis P."/>
            <person name="Joannis T."/>
            <person name="Lombin L.H."/>
            <person name="Cattoli G."/>
        </authorList>
    </citation>
    <scope>NUCLEOTIDE SEQUENCE [LARGE SCALE GENOMIC DNA]</scope>
    <source>
        <strain evidence="2 3">ISLP-3</strain>
    </source>
</reference>
<evidence type="ECO:0000313" key="3">
    <source>
        <dbReference type="Proteomes" id="UP000199039"/>
    </source>
</evidence>
<dbReference type="AlphaFoldDB" id="A0A1G6NUI6"/>
<name>A0A1G6NUI6_9MICO</name>
<keyword evidence="1" id="KW-1133">Transmembrane helix</keyword>
<dbReference type="STRING" id="1814289.SAMN05216410_2237"/>
<dbReference type="InterPro" id="IPR036779">
    <property type="entry name" value="LysM_dom_sf"/>
</dbReference>
<keyword evidence="3" id="KW-1185">Reference proteome</keyword>
<dbReference type="OrthoDB" id="5084290at2"/>
<proteinExistence type="predicted"/>
<evidence type="ECO:0008006" key="4">
    <source>
        <dbReference type="Google" id="ProtNLM"/>
    </source>
</evidence>
<dbReference type="Gene3D" id="3.10.350.10">
    <property type="entry name" value="LysM domain"/>
    <property type="match status" value="1"/>
</dbReference>
<dbReference type="Proteomes" id="UP000199039">
    <property type="component" value="Unassembled WGS sequence"/>
</dbReference>
<gene>
    <name evidence="2" type="ORF">SAMN05216410_2237</name>
</gene>
<evidence type="ECO:0000313" key="2">
    <source>
        <dbReference type="EMBL" id="SDC71592.1"/>
    </source>
</evidence>
<accession>A0A1G6NUI6</accession>
<protein>
    <recommendedName>
        <fullName evidence="4">LysM domain-containing protein</fullName>
    </recommendedName>
</protein>
<keyword evidence="1" id="KW-0472">Membrane</keyword>